<dbReference type="InterPro" id="IPR045854">
    <property type="entry name" value="NO2/SO3_Rdtase_4Fe4S_sf"/>
</dbReference>
<dbReference type="Gene3D" id="3.90.480.20">
    <property type="match status" value="1"/>
</dbReference>
<evidence type="ECO:0000256" key="4">
    <source>
        <dbReference type="ARBA" id="ARBA00022723"/>
    </source>
</evidence>
<dbReference type="GO" id="GO:0051539">
    <property type="term" value="F:4 iron, 4 sulfur cluster binding"/>
    <property type="evidence" value="ECO:0007669"/>
    <property type="project" value="UniProtKB-KW"/>
</dbReference>
<evidence type="ECO:0000259" key="9">
    <source>
        <dbReference type="Pfam" id="PF03460"/>
    </source>
</evidence>
<dbReference type="InterPro" id="IPR006067">
    <property type="entry name" value="NO2/SO3_Rdtase_4Fe4S_dom"/>
</dbReference>
<keyword evidence="7" id="KW-0411">Iron-sulfur</keyword>
<keyword evidence="3" id="KW-0349">Heme</keyword>
<dbReference type="Proteomes" id="UP000180175">
    <property type="component" value="Chromosome"/>
</dbReference>
<reference evidence="11" key="4">
    <citation type="submission" date="2020-10" db="EMBL/GenBank/DDBJ databases">
        <authorList>
            <person name="Bassil N.M."/>
            <person name="Lloyd J.R."/>
        </authorList>
    </citation>
    <scope>NUCLEOTIDE SEQUENCE</scope>
    <source>
        <strain evidence="11">NB2006</strain>
    </source>
</reference>
<dbReference type="InterPro" id="IPR006066">
    <property type="entry name" value="NO2/SO3_Rdtase_FeS/sirohaem_BS"/>
</dbReference>
<keyword evidence="2" id="KW-0004">4Fe-4S</keyword>
<evidence type="ECO:0000256" key="5">
    <source>
        <dbReference type="ARBA" id="ARBA00023002"/>
    </source>
</evidence>
<feature type="domain" description="Nitrite/Sulfite reductase ferredoxin-like" evidence="9">
    <location>
        <begin position="49"/>
        <end position="111"/>
    </location>
</feature>
<keyword evidence="5 11" id="KW-0560">Oxidoreductase</keyword>
<evidence type="ECO:0000256" key="6">
    <source>
        <dbReference type="ARBA" id="ARBA00023004"/>
    </source>
</evidence>
<keyword evidence="6" id="KW-0408">Iron</keyword>
<dbReference type="OrthoDB" id="9803707at2"/>
<feature type="domain" description="Nitrite/Sulfite reductase ferredoxin-like" evidence="9">
    <location>
        <begin position="299"/>
        <end position="362"/>
    </location>
</feature>
<sequence length="503" mass="56949">MNRMEKLKSEKEGLAVLSDIYVYAKRTIAEIPDDDLFRMRWYGFFYRKSQSSFMVRIRVPSGKLTSKQAEQVAYLAERYGDGTVAITTRMGLQIRKISLEHIPTVWETLQEIGLDTRQTGFDNIRNYMNCPVAGLQENEAFDASDVITELTRKTLGNPAYTNLPRKFNISVTGCHEDCGHSRISDIGLIPQVIYAENEFKEGFRVRLGGALGRFYAAAAEDLGVWLPKEQAVEFVLTVLELFRDHGKRTNRKMARLHHLKEELGLDQIREELNLRLSLPLIKMGVPLSKANHHDHIGIYRQKQKGFVYVGLTVPTGKMMAHQFRELARLATHYGKEDLRLTAQQNVIIPHILEQSLESFKKENLLKDFSYQPSVLLRGLVACTGKEGCDLALVTTKSAALNLVNELENQLKINRNELRIHWSGCANSCAIIQTGDIGLHGTDLEVNGKYVEAVNIYYGGEIGPNAKIGTLIREKVLVSDLTDTLIEILTDKKYFTGIELRKTF</sequence>
<protein>
    <submittedName>
        <fullName evidence="11">Ferredoxin--nitrite reductase</fullName>
        <ecNumber evidence="11">1.7.7.1</ecNumber>
    </submittedName>
</protein>
<keyword evidence="12" id="KW-1185">Reference proteome</keyword>
<reference evidence="11 12" key="3">
    <citation type="journal article" date="2019" name="Int. J. Syst. Evol. Microbiol.">
        <title>Anaerobacillus isosaccharinicus sp. nov., an alkaliphilic bacterium which degrades isosaccharinic acid.</title>
        <authorList>
            <person name="Bassil N.M."/>
            <person name="Lloyd J.R."/>
        </authorList>
    </citation>
    <scope>NUCLEOTIDE SEQUENCE [LARGE SCALE GENOMIC DNA]</scope>
    <source>
        <strain evidence="11 12">NB2006</strain>
    </source>
</reference>
<keyword evidence="4" id="KW-0479">Metal-binding</keyword>
<dbReference type="KEGG" id="aia:AWH56_020965"/>
<dbReference type="InterPro" id="IPR036136">
    <property type="entry name" value="Nit/Sulf_reduc_fer-like_dom_sf"/>
</dbReference>
<gene>
    <name evidence="11" type="primary">nirA</name>
    <name evidence="11" type="ORF">AWH56_020965</name>
    <name evidence="10" type="ORF">AWH56_15135</name>
</gene>
<dbReference type="SUPFAM" id="SSF55124">
    <property type="entry name" value="Nitrite/Sulfite reductase N-terminal domain-like"/>
    <property type="match status" value="2"/>
</dbReference>
<dbReference type="EMBL" id="LQXD01000132">
    <property type="protein sequence ID" value="OIJ11907.1"/>
    <property type="molecule type" value="Genomic_DNA"/>
</dbReference>
<dbReference type="AlphaFoldDB" id="A0A1S2LJN5"/>
<dbReference type="Pfam" id="PF01077">
    <property type="entry name" value="NIR_SIR"/>
    <property type="match status" value="1"/>
</dbReference>
<evidence type="ECO:0000256" key="7">
    <source>
        <dbReference type="ARBA" id="ARBA00023014"/>
    </source>
</evidence>
<evidence type="ECO:0000256" key="1">
    <source>
        <dbReference type="ARBA" id="ARBA00010429"/>
    </source>
</evidence>
<dbReference type="PRINTS" id="PR00397">
    <property type="entry name" value="SIROHAEM"/>
</dbReference>
<reference evidence="10 12" key="1">
    <citation type="submission" date="2016-10" db="EMBL/GenBank/DDBJ databases">
        <title>Draft genome sequences of four alkaliphilic bacteria belonging to the Anaerobacillus genus.</title>
        <authorList>
            <person name="Bassil N.M."/>
            <person name="Lloyd J.R."/>
        </authorList>
    </citation>
    <scope>NUCLEOTIDE SEQUENCE [LARGE SCALE GENOMIC DNA]</scope>
    <source>
        <strain evidence="10 12">NB2006</strain>
    </source>
</reference>
<evidence type="ECO:0000313" key="10">
    <source>
        <dbReference type="EMBL" id="OIJ11907.1"/>
    </source>
</evidence>
<evidence type="ECO:0000313" key="11">
    <source>
        <dbReference type="EMBL" id="QOY35147.1"/>
    </source>
</evidence>
<dbReference type="InterPro" id="IPR051329">
    <property type="entry name" value="NIR_SIR_4Fe-4S"/>
</dbReference>
<evidence type="ECO:0000256" key="3">
    <source>
        <dbReference type="ARBA" id="ARBA00022617"/>
    </source>
</evidence>
<dbReference type="PANTHER" id="PTHR32439:SF0">
    <property type="entry name" value="FERREDOXIN--NITRITE REDUCTASE, CHLOROPLASTIC"/>
    <property type="match status" value="1"/>
</dbReference>
<proteinExistence type="inferred from homology"/>
<dbReference type="InterPro" id="IPR005117">
    <property type="entry name" value="NiRdtase/SiRdtase_haem-b_fer"/>
</dbReference>
<dbReference type="PROSITE" id="PS00365">
    <property type="entry name" value="NIR_SIR"/>
    <property type="match status" value="2"/>
</dbReference>
<accession>A0A1S2LJN5</accession>
<dbReference type="RefSeq" id="WP_071317882.1">
    <property type="nucleotide sequence ID" value="NZ_CP063356.2"/>
</dbReference>
<name>A0A1S2LJN5_9BACI</name>
<dbReference type="GO" id="GO:0048307">
    <property type="term" value="F:ferredoxin-nitrite reductase activity"/>
    <property type="evidence" value="ECO:0007669"/>
    <property type="project" value="UniProtKB-EC"/>
</dbReference>
<reference evidence="11 12" key="2">
    <citation type="journal article" date="2017" name="Genome Announc.">
        <title>Draft Genome Sequences of Four Alkaliphilic Bacteria Belonging to the Anaerobacillus Genus.</title>
        <authorList>
            <person name="Bassil N.M."/>
            <person name="Lloyd J.R."/>
        </authorList>
    </citation>
    <scope>NUCLEOTIDE SEQUENCE [LARGE SCALE GENOMIC DNA]</scope>
    <source>
        <strain evidence="11 12">NB2006</strain>
    </source>
</reference>
<organism evidence="10 12">
    <name type="scientific">Anaerobacillus isosaccharinicus</name>
    <dbReference type="NCBI Taxonomy" id="1532552"/>
    <lineage>
        <taxon>Bacteria</taxon>
        <taxon>Bacillati</taxon>
        <taxon>Bacillota</taxon>
        <taxon>Bacilli</taxon>
        <taxon>Bacillales</taxon>
        <taxon>Bacillaceae</taxon>
        <taxon>Anaerobacillus</taxon>
    </lineage>
</organism>
<dbReference type="GO" id="GO:0020037">
    <property type="term" value="F:heme binding"/>
    <property type="evidence" value="ECO:0007669"/>
    <property type="project" value="InterPro"/>
</dbReference>
<evidence type="ECO:0000313" key="12">
    <source>
        <dbReference type="Proteomes" id="UP000180175"/>
    </source>
</evidence>
<dbReference type="Gene3D" id="3.30.413.10">
    <property type="entry name" value="Sulfite Reductase Hemoprotein, domain 1"/>
    <property type="match status" value="2"/>
</dbReference>
<comment type="similarity">
    <text evidence="1">Belongs to the nitrite and sulfite reductase 4Fe-4S domain family.</text>
</comment>
<evidence type="ECO:0000259" key="8">
    <source>
        <dbReference type="Pfam" id="PF01077"/>
    </source>
</evidence>
<dbReference type="SUPFAM" id="SSF56014">
    <property type="entry name" value="Nitrite and sulphite reductase 4Fe-4S domain-like"/>
    <property type="match status" value="2"/>
</dbReference>
<dbReference type="EC" id="1.7.7.1" evidence="11"/>
<dbReference type="GO" id="GO:0046872">
    <property type="term" value="F:metal ion binding"/>
    <property type="evidence" value="ECO:0007669"/>
    <property type="project" value="UniProtKB-KW"/>
</dbReference>
<dbReference type="EMBL" id="CP063356">
    <property type="protein sequence ID" value="QOY35147.1"/>
    <property type="molecule type" value="Genomic_DNA"/>
</dbReference>
<feature type="domain" description="Nitrite/sulphite reductase 4Fe-4S" evidence="8">
    <location>
        <begin position="122"/>
        <end position="277"/>
    </location>
</feature>
<dbReference type="PANTHER" id="PTHR32439">
    <property type="entry name" value="FERREDOXIN--NITRITE REDUCTASE, CHLOROPLASTIC"/>
    <property type="match status" value="1"/>
</dbReference>
<evidence type="ECO:0000256" key="2">
    <source>
        <dbReference type="ARBA" id="ARBA00022485"/>
    </source>
</evidence>
<dbReference type="Pfam" id="PF03460">
    <property type="entry name" value="NIR_SIR_ferr"/>
    <property type="match status" value="2"/>
</dbReference>